<keyword evidence="2" id="KW-1185">Reference proteome</keyword>
<evidence type="ECO:0000313" key="1">
    <source>
        <dbReference type="EMBL" id="GBM65119.1"/>
    </source>
</evidence>
<comment type="caution">
    <text evidence="1">The sequence shown here is derived from an EMBL/GenBank/DDBJ whole genome shotgun (WGS) entry which is preliminary data.</text>
</comment>
<dbReference type="EMBL" id="BGPR01001960">
    <property type="protein sequence ID" value="GBM65119.1"/>
    <property type="molecule type" value="Genomic_DNA"/>
</dbReference>
<accession>A0A4Y2HIP6</accession>
<dbReference type="AlphaFoldDB" id="A0A4Y2HIP6"/>
<organism evidence="1 2">
    <name type="scientific">Araneus ventricosus</name>
    <name type="common">Orbweaver spider</name>
    <name type="synonym">Epeira ventricosa</name>
    <dbReference type="NCBI Taxonomy" id="182803"/>
    <lineage>
        <taxon>Eukaryota</taxon>
        <taxon>Metazoa</taxon>
        <taxon>Ecdysozoa</taxon>
        <taxon>Arthropoda</taxon>
        <taxon>Chelicerata</taxon>
        <taxon>Arachnida</taxon>
        <taxon>Araneae</taxon>
        <taxon>Araneomorphae</taxon>
        <taxon>Entelegynae</taxon>
        <taxon>Araneoidea</taxon>
        <taxon>Araneidae</taxon>
        <taxon>Araneus</taxon>
    </lineage>
</organism>
<gene>
    <name evidence="1" type="ORF">AVEN_70838_1</name>
</gene>
<sequence>MLSSQKPMHSSQKPLCPVSYGYIAQESGQLKGSKDRCEVNHVSLREHGMHFLPCTPIQLTGNPLDSELGGSTEKGGLQTYSDLSAEMCRSSAVLEPKMVIPGHKNSISGRRRNCFTCVRLTTLSNGSGRHLSTYVILDS</sequence>
<reference evidence="1 2" key="1">
    <citation type="journal article" date="2019" name="Sci. Rep.">
        <title>Orb-weaving spider Araneus ventricosus genome elucidates the spidroin gene catalogue.</title>
        <authorList>
            <person name="Kono N."/>
            <person name="Nakamura H."/>
            <person name="Ohtoshi R."/>
            <person name="Moran D.A.P."/>
            <person name="Shinohara A."/>
            <person name="Yoshida Y."/>
            <person name="Fujiwara M."/>
            <person name="Mori M."/>
            <person name="Tomita M."/>
            <person name="Arakawa K."/>
        </authorList>
    </citation>
    <scope>NUCLEOTIDE SEQUENCE [LARGE SCALE GENOMIC DNA]</scope>
</reference>
<proteinExistence type="predicted"/>
<evidence type="ECO:0000313" key="2">
    <source>
        <dbReference type="Proteomes" id="UP000499080"/>
    </source>
</evidence>
<protein>
    <submittedName>
        <fullName evidence="1">Uncharacterized protein</fullName>
    </submittedName>
</protein>
<dbReference type="Proteomes" id="UP000499080">
    <property type="component" value="Unassembled WGS sequence"/>
</dbReference>
<name>A0A4Y2HIP6_ARAVE</name>